<keyword evidence="7" id="KW-0472">Membrane</keyword>
<evidence type="ECO:0000256" key="4">
    <source>
        <dbReference type="ARBA" id="ARBA00022475"/>
    </source>
</evidence>
<evidence type="ECO:0000256" key="1">
    <source>
        <dbReference type="ARBA" id="ARBA00004202"/>
    </source>
</evidence>
<comment type="similarity">
    <text evidence="8">Belongs to the ABC transporter superfamily. HrtA family.</text>
</comment>
<evidence type="ECO:0000256" key="3">
    <source>
        <dbReference type="ARBA" id="ARBA00022448"/>
    </source>
</evidence>
<dbReference type="EMBL" id="SOAU01000001">
    <property type="protein sequence ID" value="TDT14818.1"/>
    <property type="molecule type" value="Genomic_DNA"/>
</dbReference>
<dbReference type="GO" id="GO:0022857">
    <property type="term" value="F:transmembrane transporter activity"/>
    <property type="evidence" value="ECO:0007669"/>
    <property type="project" value="TreeGrafter"/>
</dbReference>
<name>A0A4V3EIK2_9ACTN</name>
<protein>
    <recommendedName>
        <fullName evidence="9">Putative hemin import ATP-binding protein HrtA</fullName>
    </recommendedName>
</protein>
<evidence type="ECO:0000313" key="13">
    <source>
        <dbReference type="Proteomes" id="UP000294558"/>
    </source>
</evidence>
<dbReference type="CDD" id="cd03255">
    <property type="entry name" value="ABC_MJ0796_LolCDE_FtsE"/>
    <property type="match status" value="1"/>
</dbReference>
<keyword evidence="5" id="KW-0547">Nucleotide-binding</keyword>
<dbReference type="InterPro" id="IPR003439">
    <property type="entry name" value="ABC_transporter-like_ATP-bd"/>
</dbReference>
<dbReference type="InterPro" id="IPR027417">
    <property type="entry name" value="P-loop_NTPase"/>
</dbReference>
<dbReference type="Proteomes" id="UP000294558">
    <property type="component" value="Unassembled WGS sequence"/>
</dbReference>
<dbReference type="PROSITE" id="PS50893">
    <property type="entry name" value="ABC_TRANSPORTER_2"/>
    <property type="match status" value="1"/>
</dbReference>
<dbReference type="PROSITE" id="PS00211">
    <property type="entry name" value="ABC_TRANSPORTER_1"/>
    <property type="match status" value="1"/>
</dbReference>
<dbReference type="OrthoDB" id="9802264at2"/>
<dbReference type="Gene3D" id="3.40.50.300">
    <property type="entry name" value="P-loop containing nucleotide triphosphate hydrolases"/>
    <property type="match status" value="1"/>
</dbReference>
<dbReference type="InterPro" id="IPR003593">
    <property type="entry name" value="AAA+_ATPase"/>
</dbReference>
<dbReference type="Pfam" id="PF00005">
    <property type="entry name" value="ABC_tran"/>
    <property type="match status" value="1"/>
</dbReference>
<dbReference type="SMART" id="SM00382">
    <property type="entry name" value="AAA"/>
    <property type="match status" value="1"/>
</dbReference>
<dbReference type="InterPro" id="IPR015854">
    <property type="entry name" value="ABC_transpr_LolD-like"/>
</dbReference>
<sequence>MSQPALQMSDVRKVYSMGDSEVVALDHATLTVGTDEIIALVGPSGSGKTTLCSIAGGILSATEGSVTVGGESIADYGDKELTTFRQNKVGFVFQSVNLVPFLNARENLLVVDELGRREGKPARERADRLLDELGLGDRSKNLPSQLSGGQKQRVAIGRALMNEPELVLFDEPTSALDTELGQQVMELIQSEMKSRGTAAIVVTHDERITSYCDRTVHITDGVLEAD</sequence>
<comment type="function">
    <text evidence="10">Part of the ABC transporter complex hrt involved in hemin import. Responsible for energy coupling to the transport system.</text>
</comment>
<accession>A0A4V3EIK2</accession>
<organism evidence="12 13">
    <name type="scientific">Ilumatobacter fluminis</name>
    <dbReference type="NCBI Taxonomy" id="467091"/>
    <lineage>
        <taxon>Bacteria</taxon>
        <taxon>Bacillati</taxon>
        <taxon>Actinomycetota</taxon>
        <taxon>Acidimicrobiia</taxon>
        <taxon>Acidimicrobiales</taxon>
        <taxon>Ilumatobacteraceae</taxon>
        <taxon>Ilumatobacter</taxon>
    </lineage>
</organism>
<evidence type="ECO:0000256" key="5">
    <source>
        <dbReference type="ARBA" id="ARBA00022741"/>
    </source>
</evidence>
<dbReference type="RefSeq" id="WP_133867333.1">
    <property type="nucleotide sequence ID" value="NZ_JAVJPS010000020.1"/>
</dbReference>
<keyword evidence="3" id="KW-0813">Transport</keyword>
<dbReference type="PANTHER" id="PTHR24220:SF666">
    <property type="entry name" value="HEMIN IMPORT ATP-BINDING PROTEIN HRTA-RELATED"/>
    <property type="match status" value="1"/>
</dbReference>
<dbReference type="InterPro" id="IPR017871">
    <property type="entry name" value="ABC_transporter-like_CS"/>
</dbReference>
<dbReference type="GO" id="GO:0005886">
    <property type="term" value="C:plasma membrane"/>
    <property type="evidence" value="ECO:0007669"/>
    <property type="project" value="UniProtKB-SubCell"/>
</dbReference>
<dbReference type="SUPFAM" id="SSF52540">
    <property type="entry name" value="P-loop containing nucleoside triphosphate hydrolases"/>
    <property type="match status" value="1"/>
</dbReference>
<dbReference type="PANTHER" id="PTHR24220">
    <property type="entry name" value="IMPORT ATP-BINDING PROTEIN"/>
    <property type="match status" value="1"/>
</dbReference>
<feature type="domain" description="ABC transporter" evidence="11">
    <location>
        <begin position="6"/>
        <end position="226"/>
    </location>
</feature>
<dbReference type="GO" id="GO:0098796">
    <property type="term" value="C:membrane protein complex"/>
    <property type="evidence" value="ECO:0007669"/>
    <property type="project" value="UniProtKB-ARBA"/>
</dbReference>
<evidence type="ECO:0000256" key="9">
    <source>
        <dbReference type="ARBA" id="ARBA00024432"/>
    </source>
</evidence>
<gene>
    <name evidence="12" type="ORF">BDK89_0375</name>
</gene>
<evidence type="ECO:0000256" key="8">
    <source>
        <dbReference type="ARBA" id="ARBA00024359"/>
    </source>
</evidence>
<comment type="subunit">
    <text evidence="2">The complex is composed of two ATP-binding proteins (HrtA), two transmembrane proteins (HrtB) and a solute-binding protein.</text>
</comment>
<evidence type="ECO:0000256" key="10">
    <source>
        <dbReference type="ARBA" id="ARBA00024721"/>
    </source>
</evidence>
<reference evidence="12 13" key="1">
    <citation type="submission" date="2019-03" db="EMBL/GenBank/DDBJ databases">
        <title>Sequencing the genomes of 1000 actinobacteria strains.</title>
        <authorList>
            <person name="Klenk H.-P."/>
        </authorList>
    </citation>
    <scope>NUCLEOTIDE SEQUENCE [LARGE SCALE GENOMIC DNA]</scope>
    <source>
        <strain evidence="12 13">DSM 18936</strain>
    </source>
</reference>
<dbReference type="GO" id="GO:0005524">
    <property type="term" value="F:ATP binding"/>
    <property type="evidence" value="ECO:0007669"/>
    <property type="project" value="UniProtKB-KW"/>
</dbReference>
<proteinExistence type="inferred from homology"/>
<evidence type="ECO:0000256" key="7">
    <source>
        <dbReference type="ARBA" id="ARBA00023136"/>
    </source>
</evidence>
<keyword evidence="6 12" id="KW-0067">ATP-binding</keyword>
<dbReference type="InterPro" id="IPR017911">
    <property type="entry name" value="MacB-like_ATP-bd"/>
</dbReference>
<dbReference type="AlphaFoldDB" id="A0A4V3EIK2"/>
<evidence type="ECO:0000256" key="6">
    <source>
        <dbReference type="ARBA" id="ARBA00022840"/>
    </source>
</evidence>
<keyword evidence="4" id="KW-1003">Cell membrane</keyword>
<comment type="caution">
    <text evidence="12">The sequence shown here is derived from an EMBL/GenBank/DDBJ whole genome shotgun (WGS) entry which is preliminary data.</text>
</comment>
<evidence type="ECO:0000259" key="11">
    <source>
        <dbReference type="PROSITE" id="PS50893"/>
    </source>
</evidence>
<keyword evidence="13" id="KW-1185">Reference proteome</keyword>
<dbReference type="GO" id="GO:0016887">
    <property type="term" value="F:ATP hydrolysis activity"/>
    <property type="evidence" value="ECO:0007669"/>
    <property type="project" value="InterPro"/>
</dbReference>
<evidence type="ECO:0000256" key="2">
    <source>
        <dbReference type="ARBA" id="ARBA00011131"/>
    </source>
</evidence>
<comment type="subcellular location">
    <subcellularLocation>
        <location evidence="1">Cell membrane</location>
        <topology evidence="1">Peripheral membrane protein</topology>
    </subcellularLocation>
</comment>
<dbReference type="FunFam" id="3.40.50.300:FF:000032">
    <property type="entry name" value="Export ABC transporter ATP-binding protein"/>
    <property type="match status" value="1"/>
</dbReference>
<evidence type="ECO:0000313" key="12">
    <source>
        <dbReference type="EMBL" id="TDT14818.1"/>
    </source>
</evidence>